<feature type="transmembrane region" description="Helical" evidence="9">
    <location>
        <begin position="218"/>
        <end position="234"/>
    </location>
</feature>
<keyword evidence="3 11" id="KW-0328">Glycosyltransferase</keyword>
<reference evidence="11" key="1">
    <citation type="submission" date="2024-05" db="EMBL/GenBank/DDBJ databases">
        <authorList>
            <person name="Cai S.Y."/>
            <person name="Jin L.M."/>
            <person name="Li H.R."/>
        </authorList>
    </citation>
    <scope>NUCLEOTIDE SEQUENCE</scope>
    <source>
        <strain evidence="11">A5-74</strain>
    </source>
</reference>
<feature type="transmembrane region" description="Helical" evidence="9">
    <location>
        <begin position="267"/>
        <end position="286"/>
    </location>
</feature>
<dbReference type="Pfam" id="PF13231">
    <property type="entry name" value="PMT_2"/>
    <property type="match status" value="1"/>
</dbReference>
<dbReference type="GO" id="GO:0009103">
    <property type="term" value="P:lipopolysaccharide biosynthetic process"/>
    <property type="evidence" value="ECO:0007669"/>
    <property type="project" value="UniProtKB-ARBA"/>
</dbReference>
<evidence type="ECO:0000313" key="11">
    <source>
        <dbReference type="EMBL" id="XCG65044.1"/>
    </source>
</evidence>
<evidence type="ECO:0000256" key="7">
    <source>
        <dbReference type="ARBA" id="ARBA00023136"/>
    </source>
</evidence>
<dbReference type="GO" id="GO:0016763">
    <property type="term" value="F:pentosyltransferase activity"/>
    <property type="evidence" value="ECO:0007669"/>
    <property type="project" value="TreeGrafter"/>
</dbReference>
<feature type="transmembrane region" description="Helical" evidence="9">
    <location>
        <begin position="192"/>
        <end position="211"/>
    </location>
</feature>
<name>A0AAU8DUI8_9ACTN</name>
<evidence type="ECO:0000256" key="3">
    <source>
        <dbReference type="ARBA" id="ARBA00022676"/>
    </source>
</evidence>
<keyword evidence="5 9" id="KW-0812">Transmembrane</keyword>
<evidence type="ECO:0000256" key="2">
    <source>
        <dbReference type="ARBA" id="ARBA00022475"/>
    </source>
</evidence>
<evidence type="ECO:0000256" key="5">
    <source>
        <dbReference type="ARBA" id="ARBA00022692"/>
    </source>
</evidence>
<dbReference type="GO" id="GO:0005886">
    <property type="term" value="C:plasma membrane"/>
    <property type="evidence" value="ECO:0007669"/>
    <property type="project" value="UniProtKB-SubCell"/>
</dbReference>
<keyword evidence="2" id="KW-1003">Cell membrane</keyword>
<evidence type="ECO:0000256" key="8">
    <source>
        <dbReference type="SAM" id="MobiDB-lite"/>
    </source>
</evidence>
<feature type="region of interest" description="Disordered" evidence="8">
    <location>
        <begin position="1"/>
        <end position="32"/>
    </location>
</feature>
<feature type="transmembrane region" description="Helical" evidence="9">
    <location>
        <begin position="323"/>
        <end position="343"/>
    </location>
</feature>
<dbReference type="RefSeq" id="WP_353650655.1">
    <property type="nucleotide sequence ID" value="NZ_CP159218.1"/>
</dbReference>
<feature type="transmembrane region" description="Helical" evidence="9">
    <location>
        <begin position="55"/>
        <end position="76"/>
    </location>
</feature>
<gene>
    <name evidence="11" type="ORF">ABLG96_07015</name>
</gene>
<proteinExistence type="predicted"/>
<dbReference type="PANTHER" id="PTHR33908">
    <property type="entry name" value="MANNOSYLTRANSFERASE YKCB-RELATED"/>
    <property type="match status" value="1"/>
</dbReference>
<sequence length="577" mass="61579">MTSTGGVGSGGGSTVEPSAEVEPGAVSDGGNDCELTTQPLHAVARTSTSPRAPRTILLTILIAAAVVRIPGILWGLPALLHPDERVVVVDAIGMITRHTFEPSIFYRPDHLEIKLDSLVFRLYGFFAGGRADVMFRQDGTVFYALARTVTVLFSLGAVALAHLVGSRFGRWTGPIAAFLFAFYPPFVANSSLATPDIWLTCLLTAVVWSCLRYLERPSWRSLTVGCVLTALAVATKYPGALGALPIVAVIVAVLVRSGDRARAVRHLVTAPFAFVLALLVISPTLVTNFAAVRAQLVGQSGSGHLGASGLTYPGRAWYYVEYLGGWLGIVLIAATLFGLYLTVKARAAQAIPLFVGVPFWLGVSALGLQWFRWSLPMAITVLLLAAIGVSTALDRLMAFRSSGRPHVRSLATIGTAAIVLSGVSQLCGTAVTATIFATADTRIVALPWLTAHGIVRENSVYDGYNPFRNAGIGRLPAQLEIRDGALVPLDPERKYVVISSYLYDRVYGDPDPQLEPYYRAVEKLPLVAEWVPAGGSDFQGLAPLAPWRSIQLIARFTAGAMTGPTIKVYALPTLPAG</sequence>
<feature type="transmembrane region" description="Helical" evidence="9">
    <location>
        <begin position="141"/>
        <end position="161"/>
    </location>
</feature>
<protein>
    <submittedName>
        <fullName evidence="11">Glycosyltransferase family 39 protein</fullName>
        <ecNumber evidence="11">2.4.-.-</ecNumber>
    </submittedName>
</protein>
<feature type="transmembrane region" description="Helical" evidence="9">
    <location>
        <begin position="240"/>
        <end position="255"/>
    </location>
</feature>
<evidence type="ECO:0000256" key="6">
    <source>
        <dbReference type="ARBA" id="ARBA00022989"/>
    </source>
</evidence>
<keyword evidence="4 11" id="KW-0808">Transferase</keyword>
<dbReference type="EMBL" id="CP159218">
    <property type="protein sequence ID" value="XCG65044.1"/>
    <property type="molecule type" value="Genomic_DNA"/>
</dbReference>
<comment type="subcellular location">
    <subcellularLocation>
        <location evidence="1">Cell membrane</location>
        <topology evidence="1">Multi-pass membrane protein</topology>
    </subcellularLocation>
</comment>
<keyword evidence="7 9" id="KW-0472">Membrane</keyword>
<evidence type="ECO:0000256" key="4">
    <source>
        <dbReference type="ARBA" id="ARBA00022679"/>
    </source>
</evidence>
<evidence type="ECO:0000259" key="10">
    <source>
        <dbReference type="Pfam" id="PF13231"/>
    </source>
</evidence>
<evidence type="ECO:0000256" key="1">
    <source>
        <dbReference type="ARBA" id="ARBA00004651"/>
    </source>
</evidence>
<feature type="transmembrane region" description="Helical" evidence="9">
    <location>
        <begin position="377"/>
        <end position="398"/>
    </location>
</feature>
<feature type="transmembrane region" description="Helical" evidence="9">
    <location>
        <begin position="168"/>
        <end position="186"/>
    </location>
</feature>
<evidence type="ECO:0000256" key="9">
    <source>
        <dbReference type="SAM" id="Phobius"/>
    </source>
</evidence>
<keyword evidence="6 9" id="KW-1133">Transmembrane helix</keyword>
<accession>A0AAU8DUI8</accession>
<feature type="transmembrane region" description="Helical" evidence="9">
    <location>
        <begin position="350"/>
        <end position="371"/>
    </location>
</feature>
<dbReference type="PANTHER" id="PTHR33908:SF11">
    <property type="entry name" value="MEMBRANE PROTEIN"/>
    <property type="match status" value="1"/>
</dbReference>
<organism evidence="11">
    <name type="scientific">Nakamurella sp. A5-74</name>
    <dbReference type="NCBI Taxonomy" id="3158264"/>
    <lineage>
        <taxon>Bacteria</taxon>
        <taxon>Bacillati</taxon>
        <taxon>Actinomycetota</taxon>
        <taxon>Actinomycetes</taxon>
        <taxon>Nakamurellales</taxon>
        <taxon>Nakamurellaceae</taxon>
        <taxon>Nakamurella</taxon>
    </lineage>
</organism>
<dbReference type="InterPro" id="IPR050297">
    <property type="entry name" value="LipidA_mod_glycosyltrf_83"/>
</dbReference>
<feature type="domain" description="Glycosyltransferase RgtA/B/C/D-like" evidence="10">
    <location>
        <begin position="151"/>
        <end position="285"/>
    </location>
</feature>
<dbReference type="InterPro" id="IPR038731">
    <property type="entry name" value="RgtA/B/C-like"/>
</dbReference>
<feature type="compositionally biased region" description="Gly residues" evidence="8">
    <location>
        <begin position="1"/>
        <end position="13"/>
    </location>
</feature>
<dbReference type="AlphaFoldDB" id="A0AAU8DUI8"/>
<feature type="transmembrane region" description="Helical" evidence="9">
    <location>
        <begin position="410"/>
        <end position="437"/>
    </location>
</feature>
<dbReference type="EC" id="2.4.-.-" evidence="11"/>